<dbReference type="EMBL" id="MDZC01000015">
    <property type="protein sequence ID" value="OGX88576.1"/>
    <property type="molecule type" value="Genomic_DNA"/>
</dbReference>
<feature type="signal peptide" evidence="4">
    <location>
        <begin position="1"/>
        <end position="18"/>
    </location>
</feature>
<gene>
    <name evidence="6" type="ORF">BEN48_09375</name>
</gene>
<evidence type="ECO:0000256" key="3">
    <source>
        <dbReference type="ARBA" id="ARBA00022801"/>
    </source>
</evidence>
<name>A0A1G1TCG0_9BACT</name>
<dbReference type="SUPFAM" id="SSF50199">
    <property type="entry name" value="Staphylococcal nuclease"/>
    <property type="match status" value="1"/>
</dbReference>
<reference evidence="6 7" key="1">
    <citation type="submission" date="2016-08" db="EMBL/GenBank/DDBJ databases">
        <title>Hymenobacter coccineus sp. nov., Hymenobacter lapidarius sp. nov. and Hymenobacter glacialis sp. nov., isolated from Antarctic soil.</title>
        <authorList>
            <person name="Sedlacek I."/>
            <person name="Kralova S."/>
            <person name="Kyrova K."/>
            <person name="Maslanova I."/>
            <person name="Stankova E."/>
            <person name="Vrbovska V."/>
            <person name="Nemec M."/>
            <person name="Bartak M."/>
            <person name="Svec P."/>
            <person name="Busse H.-J."/>
            <person name="Pantucek R."/>
        </authorList>
    </citation>
    <scope>NUCLEOTIDE SEQUENCE [LARGE SCALE GENOMIC DNA]</scope>
    <source>
        <strain evidence="6 7">CCM 8648</strain>
    </source>
</reference>
<dbReference type="Proteomes" id="UP000177791">
    <property type="component" value="Unassembled WGS sequence"/>
</dbReference>
<evidence type="ECO:0000256" key="4">
    <source>
        <dbReference type="SAM" id="SignalP"/>
    </source>
</evidence>
<dbReference type="Gene3D" id="2.40.50.90">
    <property type="match status" value="1"/>
</dbReference>
<evidence type="ECO:0000256" key="1">
    <source>
        <dbReference type="ARBA" id="ARBA00022722"/>
    </source>
</evidence>
<sequence length="206" mass="22074">MVRIIARVLLLLAGTGAAAVGALQFAPRSCAGPVRELPVSGLVKVAAPVALATESGRVVRVVDGDTYDVLAGGTVYRVRLLGVDAPEPDQPFGHQAGDSVARLLGPQRLVRLTRRGVDLYGRTLATMQLSVSKGPALALDSLLVVRGWAWAWDPKHRVAGRSAQQAAAVSGRRGLWKCGAVGVLTPRQWRKFNYQNKRRYGVGCTW</sequence>
<keyword evidence="3" id="KW-0378">Hydrolase</keyword>
<dbReference type="STRING" id="1908236.BEN48_09375"/>
<dbReference type="PANTHER" id="PTHR12302:SF3">
    <property type="entry name" value="SERINE_THREONINE-PROTEIN KINASE 31"/>
    <property type="match status" value="1"/>
</dbReference>
<evidence type="ECO:0000313" key="7">
    <source>
        <dbReference type="Proteomes" id="UP000177791"/>
    </source>
</evidence>
<dbReference type="SMART" id="SM00318">
    <property type="entry name" value="SNc"/>
    <property type="match status" value="1"/>
</dbReference>
<evidence type="ECO:0000313" key="6">
    <source>
        <dbReference type="EMBL" id="OGX88576.1"/>
    </source>
</evidence>
<dbReference type="GO" id="GO:0004519">
    <property type="term" value="F:endonuclease activity"/>
    <property type="evidence" value="ECO:0007669"/>
    <property type="project" value="UniProtKB-KW"/>
</dbReference>
<keyword evidence="4" id="KW-0732">Signal</keyword>
<dbReference type="AlphaFoldDB" id="A0A1G1TCG0"/>
<evidence type="ECO:0000259" key="5">
    <source>
        <dbReference type="PROSITE" id="PS50830"/>
    </source>
</evidence>
<feature type="domain" description="TNase-like" evidence="5">
    <location>
        <begin position="52"/>
        <end position="178"/>
    </location>
</feature>
<organism evidence="6 7">
    <name type="scientific">Hymenobacter glacialis</name>
    <dbReference type="NCBI Taxonomy" id="1908236"/>
    <lineage>
        <taxon>Bacteria</taxon>
        <taxon>Pseudomonadati</taxon>
        <taxon>Bacteroidota</taxon>
        <taxon>Cytophagia</taxon>
        <taxon>Cytophagales</taxon>
        <taxon>Hymenobacteraceae</taxon>
        <taxon>Hymenobacter</taxon>
    </lineage>
</organism>
<evidence type="ECO:0000256" key="2">
    <source>
        <dbReference type="ARBA" id="ARBA00022759"/>
    </source>
</evidence>
<keyword evidence="7" id="KW-1185">Reference proteome</keyword>
<comment type="caution">
    <text evidence="6">The sequence shown here is derived from an EMBL/GenBank/DDBJ whole genome shotgun (WGS) entry which is preliminary data.</text>
</comment>
<dbReference type="InterPro" id="IPR035437">
    <property type="entry name" value="SNase_OB-fold_sf"/>
</dbReference>
<proteinExistence type="predicted"/>
<accession>A0A1G1TCG0</accession>
<dbReference type="Pfam" id="PF00565">
    <property type="entry name" value="SNase"/>
    <property type="match status" value="1"/>
</dbReference>
<keyword evidence="2" id="KW-0255">Endonuclease</keyword>
<protein>
    <recommendedName>
        <fullName evidence="5">TNase-like domain-containing protein</fullName>
    </recommendedName>
</protein>
<dbReference type="PROSITE" id="PS50830">
    <property type="entry name" value="TNASE_3"/>
    <property type="match status" value="1"/>
</dbReference>
<feature type="chain" id="PRO_5009579260" description="TNase-like domain-containing protein" evidence="4">
    <location>
        <begin position="19"/>
        <end position="206"/>
    </location>
</feature>
<dbReference type="GO" id="GO:0016787">
    <property type="term" value="F:hydrolase activity"/>
    <property type="evidence" value="ECO:0007669"/>
    <property type="project" value="UniProtKB-KW"/>
</dbReference>
<keyword evidence="1" id="KW-0540">Nuclease</keyword>
<dbReference type="PANTHER" id="PTHR12302">
    <property type="entry name" value="EBNA2 BINDING PROTEIN P100"/>
    <property type="match status" value="1"/>
</dbReference>
<dbReference type="InterPro" id="IPR016071">
    <property type="entry name" value="Staphylococal_nuclease_OB-fold"/>
</dbReference>